<keyword evidence="2" id="KW-1185">Reference proteome</keyword>
<proteinExistence type="predicted"/>
<dbReference type="RefSeq" id="WP_229638469.1">
    <property type="nucleotide sequence ID" value="NZ_JADWDC010000001.1"/>
</dbReference>
<reference evidence="1" key="1">
    <citation type="journal article" date="2021" name="Antonie Van Leeuwenhoek">
        <title>Draft genome and description of Waterburya agarophytonicola gen. nov. sp. nov. (Pleurocapsales, Cyanobacteria): a seaweed symbiont.</title>
        <authorList>
            <person name="Bonthond G."/>
            <person name="Shalygin S."/>
            <person name="Bayer T."/>
            <person name="Weinberger F."/>
        </authorList>
    </citation>
    <scope>NUCLEOTIDE SEQUENCE</scope>
    <source>
        <strain evidence="1">KI4</strain>
    </source>
</reference>
<organism evidence="1 2">
    <name type="scientific">Waterburya agarophytonicola KI4</name>
    <dbReference type="NCBI Taxonomy" id="2874699"/>
    <lineage>
        <taxon>Bacteria</taxon>
        <taxon>Bacillati</taxon>
        <taxon>Cyanobacteriota</taxon>
        <taxon>Cyanophyceae</taxon>
        <taxon>Pleurocapsales</taxon>
        <taxon>Hyellaceae</taxon>
        <taxon>Waterburya</taxon>
        <taxon>Waterburya agarophytonicola</taxon>
    </lineage>
</organism>
<name>A0A964BLA0_9CYAN</name>
<gene>
    <name evidence="1" type="ORF">I4641_00550</name>
</gene>
<dbReference type="EMBL" id="JADWDC010000001">
    <property type="protein sequence ID" value="MCC0175470.1"/>
    <property type="molecule type" value="Genomic_DNA"/>
</dbReference>
<evidence type="ECO:0000313" key="1">
    <source>
        <dbReference type="EMBL" id="MCC0175470.1"/>
    </source>
</evidence>
<sequence length="50" mass="5679">MIFTQTVKNIIQYITEGFIAIFSPDRDSYPAVGLQPYGGTINARDSYYGW</sequence>
<accession>A0A964BLA0</accession>
<dbReference type="Proteomes" id="UP000729733">
    <property type="component" value="Unassembled WGS sequence"/>
</dbReference>
<comment type="caution">
    <text evidence="1">The sequence shown here is derived from an EMBL/GenBank/DDBJ whole genome shotgun (WGS) entry which is preliminary data.</text>
</comment>
<protein>
    <submittedName>
        <fullName evidence="1">Uncharacterized protein</fullName>
    </submittedName>
</protein>
<evidence type="ECO:0000313" key="2">
    <source>
        <dbReference type="Proteomes" id="UP000729733"/>
    </source>
</evidence>
<dbReference type="AlphaFoldDB" id="A0A964BLA0"/>